<accession>A0A918HCY7</accession>
<evidence type="ECO:0000313" key="3">
    <source>
        <dbReference type="EMBL" id="GGT55274.1"/>
    </source>
</evidence>
<comment type="caution">
    <text evidence="3">The sequence shown here is derived from an EMBL/GenBank/DDBJ whole genome shotgun (WGS) entry which is preliminary data.</text>
</comment>
<protein>
    <submittedName>
        <fullName evidence="3">Uncharacterized protein</fullName>
    </submittedName>
</protein>
<feature type="region of interest" description="Disordered" evidence="1">
    <location>
        <begin position="1"/>
        <end position="27"/>
    </location>
</feature>
<keyword evidence="2" id="KW-0812">Transmembrane</keyword>
<gene>
    <name evidence="3" type="ORF">GCM10014713_56260</name>
</gene>
<name>A0A918HCY7_9ACTN</name>
<reference evidence="3" key="1">
    <citation type="journal article" date="2014" name="Int. J. Syst. Evol. Microbiol.">
        <title>Complete genome sequence of Corynebacterium casei LMG S-19264T (=DSM 44701T), isolated from a smear-ripened cheese.</title>
        <authorList>
            <consortium name="US DOE Joint Genome Institute (JGI-PGF)"/>
            <person name="Walter F."/>
            <person name="Albersmeier A."/>
            <person name="Kalinowski J."/>
            <person name="Ruckert C."/>
        </authorList>
    </citation>
    <scope>NUCLEOTIDE SEQUENCE</scope>
    <source>
        <strain evidence="3">JCM 3172</strain>
    </source>
</reference>
<dbReference type="RefSeq" id="WP_189204370.1">
    <property type="nucleotide sequence ID" value="NZ_BMQQ01000028.1"/>
</dbReference>
<feature type="transmembrane region" description="Helical" evidence="2">
    <location>
        <begin position="34"/>
        <end position="58"/>
    </location>
</feature>
<feature type="compositionally biased region" description="Low complexity" evidence="1">
    <location>
        <begin position="9"/>
        <end position="21"/>
    </location>
</feature>
<keyword evidence="4" id="KW-1185">Reference proteome</keyword>
<keyword evidence="2" id="KW-1133">Transmembrane helix</keyword>
<evidence type="ECO:0000313" key="4">
    <source>
        <dbReference type="Proteomes" id="UP000619486"/>
    </source>
</evidence>
<evidence type="ECO:0000256" key="1">
    <source>
        <dbReference type="SAM" id="MobiDB-lite"/>
    </source>
</evidence>
<dbReference type="Proteomes" id="UP000619486">
    <property type="component" value="Unassembled WGS sequence"/>
</dbReference>
<organism evidence="3 4">
    <name type="scientific">Streptomyces purpureus</name>
    <dbReference type="NCBI Taxonomy" id="1951"/>
    <lineage>
        <taxon>Bacteria</taxon>
        <taxon>Bacillati</taxon>
        <taxon>Actinomycetota</taxon>
        <taxon>Actinomycetes</taxon>
        <taxon>Kitasatosporales</taxon>
        <taxon>Streptomycetaceae</taxon>
        <taxon>Streptomyces</taxon>
    </lineage>
</organism>
<proteinExistence type="predicted"/>
<dbReference type="AlphaFoldDB" id="A0A918HCY7"/>
<sequence>MTDQIVTEAAPGAPDVPDAPAAPKPRDRRVLRAVARWTAAVVVCAGLGTAAAAGITALDRTDVPGLATEDDGRWAYPKLTRPALPAGSPRPFTPGNTGEVHHADLRALLLPAPAGAKPDAKINGGWGTVDQFLSVYEKDAVPALKQALADAAPRGIAARAWTMPDGTTTRIHLVRFSSVAYAEGFKDNVLKVGSDSGPALVGASEGRIESDLSGEIRVAYTAVYPFTEKAPHGPEQTRWAYVQAGDTLALIVQSRKGTAPLVPFQQTVALQNQLLG</sequence>
<evidence type="ECO:0000256" key="2">
    <source>
        <dbReference type="SAM" id="Phobius"/>
    </source>
</evidence>
<reference evidence="3" key="2">
    <citation type="submission" date="2020-09" db="EMBL/GenBank/DDBJ databases">
        <authorList>
            <person name="Sun Q."/>
            <person name="Ohkuma M."/>
        </authorList>
    </citation>
    <scope>NUCLEOTIDE SEQUENCE</scope>
    <source>
        <strain evidence="3">JCM 3172</strain>
    </source>
</reference>
<dbReference type="EMBL" id="BMQQ01000028">
    <property type="protein sequence ID" value="GGT55274.1"/>
    <property type="molecule type" value="Genomic_DNA"/>
</dbReference>
<keyword evidence="2" id="KW-0472">Membrane</keyword>